<sequence length="184" mass="20417">MLTHTEYLKHLEKHLHQLSDQEKQEVLADYQEHFEMGMLEGREASDIAKDLGHPRDIAKEVYVQSRIENAETNKSITNLSHAILSTMSLGLFNLIIVLGPAIALLGIYISLWTAVVSLYVGAIGVFFVSSSSGVQLLQLFSSMILTGLGIMLTIGLAKLGSLLYYLFIKYVKWNVNIVKGGNYA</sequence>
<feature type="transmembrane region" description="Helical" evidence="1">
    <location>
        <begin position="82"/>
        <end position="103"/>
    </location>
</feature>
<name>A0A6I4ZXR5_9BACI</name>
<dbReference type="AlphaFoldDB" id="A0A6I4ZXR5"/>
<proteinExistence type="predicted"/>
<evidence type="ECO:0000313" key="3">
    <source>
        <dbReference type="Proteomes" id="UP000468638"/>
    </source>
</evidence>
<dbReference type="Pfam" id="PF22564">
    <property type="entry name" value="HAAS"/>
    <property type="match status" value="1"/>
</dbReference>
<dbReference type="EMBL" id="WMEQ01000005">
    <property type="protein sequence ID" value="MYL33646.1"/>
    <property type="molecule type" value="Genomic_DNA"/>
</dbReference>
<protein>
    <submittedName>
        <fullName evidence="2">DUF1700 domain-containing protein</fullName>
    </submittedName>
</protein>
<feature type="transmembrane region" description="Helical" evidence="1">
    <location>
        <begin position="140"/>
        <end position="167"/>
    </location>
</feature>
<evidence type="ECO:0000313" key="2">
    <source>
        <dbReference type="EMBL" id="MYL33646.1"/>
    </source>
</evidence>
<gene>
    <name evidence="2" type="ORF">GLW05_08555</name>
</gene>
<reference evidence="2 3" key="1">
    <citation type="submission" date="2019-11" db="EMBL/GenBank/DDBJ databases">
        <title>Genome sequences of 17 halophilic strains isolated from different environments.</title>
        <authorList>
            <person name="Furrow R.E."/>
        </authorList>
    </citation>
    <scope>NUCLEOTIDE SEQUENCE [LARGE SCALE GENOMIC DNA]</scope>
    <source>
        <strain evidence="2 3">22514_16_FS</strain>
    </source>
</reference>
<accession>A0A6I4ZXR5</accession>
<keyword evidence="1" id="KW-0812">Transmembrane</keyword>
<feature type="transmembrane region" description="Helical" evidence="1">
    <location>
        <begin position="109"/>
        <end position="128"/>
    </location>
</feature>
<keyword evidence="1" id="KW-1133">Transmembrane helix</keyword>
<keyword evidence="1" id="KW-0472">Membrane</keyword>
<dbReference type="Proteomes" id="UP000468638">
    <property type="component" value="Unassembled WGS sequence"/>
</dbReference>
<comment type="caution">
    <text evidence="2">The sequence shown here is derived from an EMBL/GenBank/DDBJ whole genome shotgun (WGS) entry which is preliminary data.</text>
</comment>
<organism evidence="2 3">
    <name type="scientific">Pontibacillus yanchengensis</name>
    <dbReference type="NCBI Taxonomy" id="462910"/>
    <lineage>
        <taxon>Bacteria</taxon>
        <taxon>Bacillati</taxon>
        <taxon>Bacillota</taxon>
        <taxon>Bacilli</taxon>
        <taxon>Bacillales</taxon>
        <taxon>Bacillaceae</taxon>
        <taxon>Pontibacillus</taxon>
    </lineage>
</organism>
<evidence type="ECO:0000256" key="1">
    <source>
        <dbReference type="SAM" id="Phobius"/>
    </source>
</evidence>